<dbReference type="Pfam" id="PF00356">
    <property type="entry name" value="LacI"/>
    <property type="match status" value="1"/>
</dbReference>
<keyword evidence="2" id="KW-0238">DNA-binding</keyword>
<dbReference type="PANTHER" id="PTHR30146">
    <property type="entry name" value="LACI-RELATED TRANSCRIPTIONAL REPRESSOR"/>
    <property type="match status" value="1"/>
</dbReference>
<evidence type="ECO:0000313" key="6">
    <source>
        <dbReference type="Proteomes" id="UP000469325"/>
    </source>
</evidence>
<feature type="domain" description="HTH lacI-type" evidence="4">
    <location>
        <begin position="16"/>
        <end position="71"/>
    </location>
</feature>
<dbReference type="InterPro" id="IPR046335">
    <property type="entry name" value="LacI/GalR-like_sensor"/>
</dbReference>
<dbReference type="GO" id="GO:0000976">
    <property type="term" value="F:transcription cis-regulatory region binding"/>
    <property type="evidence" value="ECO:0007669"/>
    <property type="project" value="TreeGrafter"/>
</dbReference>
<keyword evidence="3" id="KW-0804">Transcription</keyword>
<comment type="caution">
    <text evidence="5">The sequence shown here is derived from an EMBL/GenBank/DDBJ whole genome shotgun (WGS) entry which is preliminary data.</text>
</comment>
<keyword evidence="1" id="KW-0805">Transcription regulation</keyword>
<dbReference type="InterPro" id="IPR000843">
    <property type="entry name" value="HTH_LacI"/>
</dbReference>
<dbReference type="PROSITE" id="PS50932">
    <property type="entry name" value="HTH_LACI_2"/>
    <property type="match status" value="1"/>
</dbReference>
<accession>A0A6N7XU41</accession>
<dbReference type="PANTHER" id="PTHR30146:SF154">
    <property type="entry name" value="TRANSCRIPTION REGULATOR, MEMBER OF GALR FAMILY"/>
    <property type="match status" value="1"/>
</dbReference>
<proteinExistence type="predicted"/>
<dbReference type="InterPro" id="IPR028082">
    <property type="entry name" value="Peripla_BP_I"/>
</dbReference>
<dbReference type="Gene3D" id="1.10.260.40">
    <property type="entry name" value="lambda repressor-like DNA-binding domains"/>
    <property type="match status" value="1"/>
</dbReference>
<dbReference type="Pfam" id="PF13377">
    <property type="entry name" value="Peripla_BP_3"/>
    <property type="match status" value="1"/>
</dbReference>
<dbReference type="InterPro" id="IPR010982">
    <property type="entry name" value="Lambda_DNA-bd_dom_sf"/>
</dbReference>
<dbReference type="CDD" id="cd01392">
    <property type="entry name" value="HTH_LacI"/>
    <property type="match status" value="1"/>
</dbReference>
<dbReference type="PROSITE" id="PS00356">
    <property type="entry name" value="HTH_LACI_1"/>
    <property type="match status" value="1"/>
</dbReference>
<evidence type="ECO:0000313" key="5">
    <source>
        <dbReference type="EMBL" id="MST72881.1"/>
    </source>
</evidence>
<evidence type="ECO:0000256" key="2">
    <source>
        <dbReference type="ARBA" id="ARBA00023125"/>
    </source>
</evidence>
<evidence type="ECO:0000256" key="3">
    <source>
        <dbReference type="ARBA" id="ARBA00023163"/>
    </source>
</evidence>
<gene>
    <name evidence="5" type="ORF">FYJ68_07150</name>
</gene>
<sequence>MESDKARGAGPMAKRVNITDVAKLAGVSTATISYYLNGRYEKMSEATRKRIAKTIAETGYVPNAQARVLGNKATGVIAVIICNIANNWAGEVLRGMESVATEHGYQTIVCDTVFDPKSERLCIEKMLSLGVDGFVIQPTGQVRGIRDRLSKAGKPVVFYDYSPFDMSGHWVKTNLYDAFYSSVTECADRGYEEFVILAADASGARTRLERLQGIEDALSARNLPYGVVPISHDGPSVEELSHYFQYNLNPARRTLLVCPHQWALNRIYEAMKPFMHLVPQRIGILGIDNASWTTLVTPSVTTITEPVWEEGALAFRMLVSQLEGKADVPAQKVMECTTHWLGSTL</sequence>
<dbReference type="SMART" id="SM00354">
    <property type="entry name" value="HTH_LACI"/>
    <property type="match status" value="1"/>
</dbReference>
<organism evidence="5 6">
    <name type="scientific">Olsenella porci</name>
    <dbReference type="NCBI Taxonomy" id="2652279"/>
    <lineage>
        <taxon>Bacteria</taxon>
        <taxon>Bacillati</taxon>
        <taxon>Actinomycetota</taxon>
        <taxon>Coriobacteriia</taxon>
        <taxon>Coriobacteriales</taxon>
        <taxon>Atopobiaceae</taxon>
        <taxon>Olsenella</taxon>
    </lineage>
</organism>
<keyword evidence="6" id="KW-1185">Reference proteome</keyword>
<protein>
    <submittedName>
        <fullName evidence="5">LacI family transcriptional regulator</fullName>
    </submittedName>
</protein>
<reference evidence="5 6" key="1">
    <citation type="submission" date="2019-08" db="EMBL/GenBank/DDBJ databases">
        <title>In-depth cultivation of the pig gut microbiome towards novel bacterial diversity and tailored functional studies.</title>
        <authorList>
            <person name="Wylensek D."/>
            <person name="Hitch T.C.A."/>
            <person name="Clavel T."/>
        </authorList>
    </citation>
    <scope>NUCLEOTIDE SEQUENCE [LARGE SCALE GENOMIC DNA]</scope>
    <source>
        <strain evidence="5 6">CA-Schmier-601-WT-1</strain>
    </source>
</reference>
<dbReference type="Proteomes" id="UP000469325">
    <property type="component" value="Unassembled WGS sequence"/>
</dbReference>
<dbReference type="SUPFAM" id="SSF47413">
    <property type="entry name" value="lambda repressor-like DNA-binding domains"/>
    <property type="match status" value="1"/>
</dbReference>
<dbReference type="SUPFAM" id="SSF53822">
    <property type="entry name" value="Periplasmic binding protein-like I"/>
    <property type="match status" value="1"/>
</dbReference>
<name>A0A6N7XU41_9ACTN</name>
<dbReference type="EMBL" id="VUNC01000005">
    <property type="protein sequence ID" value="MST72881.1"/>
    <property type="molecule type" value="Genomic_DNA"/>
</dbReference>
<evidence type="ECO:0000256" key="1">
    <source>
        <dbReference type="ARBA" id="ARBA00023015"/>
    </source>
</evidence>
<dbReference type="GO" id="GO:0003700">
    <property type="term" value="F:DNA-binding transcription factor activity"/>
    <property type="evidence" value="ECO:0007669"/>
    <property type="project" value="TreeGrafter"/>
</dbReference>
<dbReference type="Gene3D" id="3.40.50.2300">
    <property type="match status" value="2"/>
</dbReference>
<dbReference type="AlphaFoldDB" id="A0A6N7XU41"/>
<evidence type="ECO:0000259" key="4">
    <source>
        <dbReference type="PROSITE" id="PS50932"/>
    </source>
</evidence>